<dbReference type="SMART" id="SM00320">
    <property type="entry name" value="WD40"/>
    <property type="match status" value="2"/>
</dbReference>
<dbReference type="GO" id="GO:0005694">
    <property type="term" value="C:chromosome"/>
    <property type="evidence" value="ECO:0007669"/>
    <property type="project" value="UniProtKB-SubCell"/>
</dbReference>
<evidence type="ECO:0000256" key="6">
    <source>
        <dbReference type="ARBA" id="ARBA00022490"/>
    </source>
</evidence>
<feature type="region of interest" description="Disordered" evidence="12">
    <location>
        <begin position="1118"/>
        <end position="1160"/>
    </location>
</feature>
<evidence type="ECO:0000256" key="5">
    <source>
        <dbReference type="ARBA" id="ARBA00022481"/>
    </source>
</evidence>
<dbReference type="InterPro" id="IPR001680">
    <property type="entry name" value="WD40_rpt"/>
</dbReference>
<protein>
    <submittedName>
        <fullName evidence="15">Ubiquitin associated protein 2a</fullName>
    </submittedName>
</protein>
<keyword evidence="7" id="KW-0597">Phosphoprotein</keyword>
<evidence type="ECO:0000256" key="13">
    <source>
        <dbReference type="SAM" id="Phobius"/>
    </source>
</evidence>
<sequence>MARKTVSRKRKAEEPKEQQFDWCQSAIKRARVSSSARHAQHWWQSRQSVVCSVRGREFRPQQQHEWSFQRSLRGFAAGRIPGILREREFSLGRLNKVFASQWLNQRQVVCGTKCNTLFVVDVLSGQITRIPMLKDREGRGEVSQGLSGGGGHFPFHNPGSVGGLDVQQGCGIHAIELNPSRTLLATGGDNPNSLAVYRLPTLDPVCVGDDGHNDWIFSIAWISDTMAVSGSRDGSMGLWEISEEVLTQAEKHQNVEGVPCYSHISHRALNDIPKEYTHPYNCKVRALAFNNSHKELGAVSLDGYFHLWKAEDNLCKELSTKLPYCKENVCLAYGLDWSVYAVGSQAHVSFLDPRQSSQNIKSVSSRERGSGIRSVSFYEHIVTVGTGQGSLLFYDIRAQRFLDGPSSSPGGYRNRTAEGILKLSTGRGWLIFLFCTYIVLYILYMMTSVGVERAQGTRDKALPTITQTTQPQKQLQATAEQIRLAQMIYDKNDADFEDKVKQLMEVTGKNQDDCMVALHDCNEDVNRAINFLLEGTSDATSWETVGKKKSLGKDATSTVSKENKENREKKERESSKGRGGVSRRGRGTSRNRPVRTEENGVDPAAVERGADRGRRGRGRVSGGRGRGRAPVISRFTAQGMGTFNPADYSTDSGTSNSHADVWEAGANDTTDGTVAWQNTLDEWAAEDWSEDVSLSETKVFTSSSAPPTENHITPGQSLDLSTLLQKPVDREEVGGLKAMGSSQGLGHSLVFTNSHHQPARNGGTSAGSNSYTHATLSSVLGSGFGELGGPKLGQTAGQQILEQLKGPGLGQLTSQPSSTGTNCTPVGGPVGMGMSVPSSSWDIKPPGTQSSASLPSQFSREFQMQPEPSLVLSQLAQRQQGSLTHTGPLARQPSPPPLNTSSPAPGTLEAFPKAAESSQHRDGLSMAPSQTAESQGSSTQQRQIKTQKRRIPPSSKIPASAVEMPGSADVSGLNVQFGALDFGSESALPDFGQSENCNSEPIREAVVVPQSQSSLYSKPISESLTSPVPLLLPLASSDSIYPSPSVPLPSLAPSHSTPSLAVGPSSSSSSSSSSAASSAGNSFDCGVAPHSRLTFSQSKEPSGPVTNGFNGVRTSAALDTTSSSSTPKQESPSLGSSTSVAPSAPSSLLPPSVTPHSSALPSLASELSSASLPPLSSHVSSGHSSVSALCTTSSLTYTSVDSVNSLAPSSMAFSSQPVSVLPSSSVGSSASGSNSLHGSGVLGHIINGSTPSGVRTAQLLSSSSGKAPPNLSQGVPPLLPNLYIMGPGGLLPAYPQIYGYEDLHMLQSRLPMDYYGITFPGPTAMLSGRDGSLASNPYSGDVSKFSRGESTSPAPSTSLSAAHAPQTAQPPQAQSQGQNQPQPQGHHNTQQTFLNPALPPGYSYTGLPYYPGMPGVPSPFQYGPTMFVPPASAKQHGMGLSNPTTPFQQPSGYGQHAFSSGYDDLTQGPAGTEYSKGYSNSSQTQAKSAASGPGKGVSVNSSNSGVPDISGTVYNKTQPFDKQGFHAGTPPPFNLPSALGGAGPLTPGAAAGYAPAQFLHILPAHQQPHSQLLHHHLTQDGQGGPSQRSQSSTMQQKTQVNKSNYGSSPYWGN</sequence>
<feature type="region of interest" description="Disordered" evidence="12">
    <location>
        <begin position="1050"/>
        <end position="1081"/>
    </location>
</feature>
<keyword evidence="4" id="KW-0158">Chromosome</keyword>
<keyword evidence="13" id="KW-1133">Transmembrane helix</keyword>
<evidence type="ECO:0000256" key="12">
    <source>
        <dbReference type="SAM" id="MobiDB-lite"/>
    </source>
</evidence>
<keyword evidence="6" id="KW-0963">Cytoplasm</keyword>
<dbReference type="PROSITE" id="PS50294">
    <property type="entry name" value="WD_REPEATS_REGION"/>
    <property type="match status" value="1"/>
</dbReference>
<feature type="compositionally biased region" description="Basic residues" evidence="12">
    <location>
        <begin position="581"/>
        <end position="593"/>
    </location>
</feature>
<dbReference type="InterPro" id="IPR051833">
    <property type="entry name" value="TC-DDR_regulator"/>
</dbReference>
<dbReference type="PROSITE" id="PS00678">
    <property type="entry name" value="WD_REPEATS_1"/>
    <property type="match status" value="1"/>
</dbReference>
<dbReference type="GO" id="GO:0005737">
    <property type="term" value="C:cytoplasm"/>
    <property type="evidence" value="ECO:0007669"/>
    <property type="project" value="UniProtKB-SubCell"/>
</dbReference>
<dbReference type="InterPro" id="IPR019775">
    <property type="entry name" value="WD40_repeat_CS"/>
</dbReference>
<dbReference type="InterPro" id="IPR022166">
    <property type="entry name" value="UBAP2/Lig"/>
</dbReference>
<keyword evidence="5" id="KW-0488">Methylation</keyword>
<feature type="repeat" description="WD" evidence="11">
    <location>
        <begin position="209"/>
        <end position="249"/>
    </location>
</feature>
<feature type="compositionally biased region" description="Polar residues" evidence="12">
    <location>
        <begin position="1441"/>
        <end position="1452"/>
    </location>
</feature>
<dbReference type="InterPro" id="IPR015943">
    <property type="entry name" value="WD40/YVTN_repeat-like_dom_sf"/>
</dbReference>
<reference evidence="15" key="2">
    <citation type="submission" date="2025-09" db="UniProtKB">
        <authorList>
            <consortium name="Ensembl"/>
        </authorList>
    </citation>
    <scope>IDENTIFICATION</scope>
</reference>
<keyword evidence="13" id="KW-0472">Membrane</keyword>
<feature type="transmembrane region" description="Helical" evidence="13">
    <location>
        <begin position="429"/>
        <end position="447"/>
    </location>
</feature>
<feature type="compositionally biased region" description="Polar residues" evidence="12">
    <location>
        <begin position="927"/>
        <end position="936"/>
    </location>
</feature>
<feature type="region of interest" description="Disordered" evidence="12">
    <location>
        <begin position="1433"/>
        <end position="1532"/>
    </location>
</feature>
<dbReference type="SMART" id="SM00165">
    <property type="entry name" value="UBA"/>
    <property type="match status" value="1"/>
</dbReference>
<dbReference type="Pfam" id="PF12478">
    <property type="entry name" value="UBAP2-Lig"/>
    <property type="match status" value="1"/>
</dbReference>
<feature type="region of interest" description="Disordered" evidence="12">
    <location>
        <begin position="831"/>
        <end position="965"/>
    </location>
</feature>
<feature type="compositionally biased region" description="Low complexity" evidence="12">
    <location>
        <begin position="1496"/>
        <end position="1507"/>
    </location>
</feature>
<dbReference type="Proteomes" id="UP000694427">
    <property type="component" value="Unplaced"/>
</dbReference>
<keyword evidence="8 11" id="KW-0853">WD repeat</keyword>
<reference evidence="15" key="1">
    <citation type="submission" date="2025-08" db="UniProtKB">
        <authorList>
            <consortium name="Ensembl"/>
        </authorList>
    </citation>
    <scope>IDENTIFICATION</scope>
</reference>
<keyword evidence="9" id="KW-0677">Repeat</keyword>
<dbReference type="GO" id="GO:0061484">
    <property type="term" value="P:hematopoietic stem cell homeostasis"/>
    <property type="evidence" value="ECO:0007669"/>
    <property type="project" value="UniProtKB-ARBA"/>
</dbReference>
<feature type="compositionally biased region" description="Polar residues" evidence="12">
    <location>
        <begin position="1477"/>
        <end position="1488"/>
    </location>
</feature>
<evidence type="ECO:0000256" key="8">
    <source>
        <dbReference type="ARBA" id="ARBA00022574"/>
    </source>
</evidence>
<evidence type="ECO:0000313" key="15">
    <source>
        <dbReference type="Ensembl" id="ENSCCRP00010110861.1"/>
    </source>
</evidence>
<dbReference type="Gene3D" id="1.10.8.10">
    <property type="entry name" value="DNA helicase RuvA subunit, C-terminal domain"/>
    <property type="match status" value="1"/>
</dbReference>
<evidence type="ECO:0000256" key="11">
    <source>
        <dbReference type="PROSITE-ProRule" id="PRU00221"/>
    </source>
</evidence>
<feature type="domain" description="UBA" evidence="14">
    <location>
        <begin position="496"/>
        <end position="534"/>
    </location>
</feature>
<keyword evidence="16" id="KW-1185">Reference proteome</keyword>
<dbReference type="Gene3D" id="2.130.10.10">
    <property type="entry name" value="YVTN repeat-like/Quinoprotein amine dehydrogenase"/>
    <property type="match status" value="1"/>
</dbReference>
<evidence type="ECO:0000256" key="10">
    <source>
        <dbReference type="ARBA" id="ARBA00023242"/>
    </source>
</evidence>
<feature type="compositionally biased region" description="Polar residues" evidence="12">
    <location>
        <begin position="1593"/>
        <end position="1607"/>
    </location>
</feature>
<organism evidence="15 16">
    <name type="scientific">Cyprinus carpio</name>
    <name type="common">Common carp</name>
    <dbReference type="NCBI Taxonomy" id="7962"/>
    <lineage>
        <taxon>Eukaryota</taxon>
        <taxon>Metazoa</taxon>
        <taxon>Chordata</taxon>
        <taxon>Craniata</taxon>
        <taxon>Vertebrata</taxon>
        <taxon>Euteleostomi</taxon>
        <taxon>Actinopterygii</taxon>
        <taxon>Neopterygii</taxon>
        <taxon>Teleostei</taxon>
        <taxon>Ostariophysi</taxon>
        <taxon>Cypriniformes</taxon>
        <taxon>Cyprinidae</taxon>
        <taxon>Cyprininae</taxon>
        <taxon>Cyprinus</taxon>
    </lineage>
</organism>
<feature type="compositionally biased region" description="Low complexity" evidence="12">
    <location>
        <begin position="1350"/>
        <end position="1391"/>
    </location>
</feature>
<dbReference type="Ensembl" id="ENSCCRT00010123346.1">
    <property type="protein sequence ID" value="ENSCCRP00010110861.1"/>
    <property type="gene ID" value="ENSCCRG00010048868.1"/>
</dbReference>
<feature type="region of interest" description="Disordered" evidence="12">
    <location>
        <begin position="1337"/>
        <end position="1398"/>
    </location>
</feature>
<evidence type="ECO:0000256" key="2">
    <source>
        <dbReference type="ARBA" id="ARBA00004286"/>
    </source>
</evidence>
<dbReference type="PANTHER" id="PTHR16308">
    <property type="entry name" value="UBIQUITIN ASSOCIATED PROTEIN 2-LIKE/LINGERER"/>
    <property type="match status" value="1"/>
</dbReference>
<dbReference type="InterPro" id="IPR036322">
    <property type="entry name" value="WD40_repeat_dom_sf"/>
</dbReference>
<dbReference type="PROSITE" id="PS50082">
    <property type="entry name" value="WD_REPEATS_2"/>
    <property type="match status" value="1"/>
</dbReference>
<feature type="region of interest" description="Disordered" evidence="12">
    <location>
        <begin position="543"/>
        <end position="657"/>
    </location>
</feature>
<dbReference type="InterPro" id="IPR009060">
    <property type="entry name" value="UBA-like_sf"/>
</dbReference>
<dbReference type="InterPro" id="IPR056151">
    <property type="entry name" value="Beta-prop_DCAF12"/>
</dbReference>
<dbReference type="FunFam" id="1.10.8.10:FF:000004">
    <property type="entry name" value="ubiquitin-associated protein 2-like isoform X1"/>
    <property type="match status" value="1"/>
</dbReference>
<feature type="compositionally biased region" description="Basic and acidic residues" evidence="12">
    <location>
        <begin position="561"/>
        <end position="576"/>
    </location>
</feature>
<dbReference type="PANTHER" id="PTHR16308:SF19">
    <property type="entry name" value="UBIQUITIN-ASSOCIATED PROTEIN 2"/>
    <property type="match status" value="1"/>
</dbReference>
<keyword evidence="13" id="KW-0812">Transmembrane</keyword>
<evidence type="ECO:0000256" key="7">
    <source>
        <dbReference type="ARBA" id="ARBA00022553"/>
    </source>
</evidence>
<name>A0A8C1PPH2_CYPCA</name>
<dbReference type="CDD" id="cd14277">
    <property type="entry name" value="UBA_UBP2_like"/>
    <property type="match status" value="1"/>
</dbReference>
<proteinExistence type="predicted"/>
<evidence type="ECO:0000256" key="9">
    <source>
        <dbReference type="ARBA" id="ARBA00022737"/>
    </source>
</evidence>
<evidence type="ECO:0000256" key="4">
    <source>
        <dbReference type="ARBA" id="ARBA00022454"/>
    </source>
</evidence>
<dbReference type="Pfam" id="PF23760">
    <property type="entry name" value="Beta-prop_DCAF12"/>
    <property type="match status" value="2"/>
</dbReference>
<evidence type="ECO:0000256" key="1">
    <source>
        <dbReference type="ARBA" id="ARBA00004123"/>
    </source>
</evidence>
<keyword evidence="10" id="KW-0539">Nucleus</keyword>
<evidence type="ECO:0000256" key="3">
    <source>
        <dbReference type="ARBA" id="ARBA00004496"/>
    </source>
</evidence>
<feature type="compositionally biased region" description="Low complexity" evidence="12">
    <location>
        <begin position="1065"/>
        <end position="1079"/>
    </location>
</feature>
<accession>A0A8C1PPH2</accession>
<feature type="compositionally biased region" description="Polar residues" evidence="12">
    <location>
        <begin position="871"/>
        <end position="885"/>
    </location>
</feature>
<dbReference type="InterPro" id="IPR015940">
    <property type="entry name" value="UBA"/>
</dbReference>
<feature type="compositionally biased region" description="Low complexity" evidence="12">
    <location>
        <begin position="1136"/>
        <end position="1160"/>
    </location>
</feature>
<feature type="compositionally biased region" description="Polar residues" evidence="12">
    <location>
        <begin position="635"/>
        <end position="657"/>
    </location>
</feature>
<dbReference type="SUPFAM" id="SSF46934">
    <property type="entry name" value="UBA-like"/>
    <property type="match status" value="1"/>
</dbReference>
<evidence type="ECO:0000259" key="14">
    <source>
        <dbReference type="SMART" id="SM00165"/>
    </source>
</evidence>
<evidence type="ECO:0000313" key="16">
    <source>
        <dbReference type="Proteomes" id="UP000694427"/>
    </source>
</evidence>
<dbReference type="FunFam" id="2.130.10.10:FF:002625">
    <property type="entry name" value="DDB1 and CUL4 associated factor 12"/>
    <property type="match status" value="1"/>
</dbReference>
<dbReference type="SUPFAM" id="SSF50978">
    <property type="entry name" value="WD40 repeat-like"/>
    <property type="match status" value="1"/>
</dbReference>
<feature type="region of interest" description="Disordered" evidence="12">
    <location>
        <begin position="1576"/>
        <end position="1613"/>
    </location>
</feature>
<dbReference type="GO" id="GO:0005634">
    <property type="term" value="C:nucleus"/>
    <property type="evidence" value="ECO:0007669"/>
    <property type="project" value="UniProtKB-SubCell"/>
</dbReference>
<feature type="compositionally biased region" description="Polar residues" evidence="12">
    <location>
        <begin position="847"/>
        <end position="862"/>
    </location>
</feature>
<comment type="subcellular location">
    <subcellularLocation>
        <location evidence="2">Chromosome</location>
    </subcellularLocation>
    <subcellularLocation>
        <location evidence="3">Cytoplasm</location>
    </subcellularLocation>
    <subcellularLocation>
        <location evidence="1">Nucleus</location>
    </subcellularLocation>
</comment>